<proteinExistence type="predicted"/>
<dbReference type="Pfam" id="PF02371">
    <property type="entry name" value="Transposase_20"/>
    <property type="match status" value="1"/>
</dbReference>
<protein>
    <recommendedName>
        <fullName evidence="1">Transposase IS116/IS110/IS902 C-terminal domain-containing protein</fullName>
    </recommendedName>
</protein>
<evidence type="ECO:0000259" key="1">
    <source>
        <dbReference type="Pfam" id="PF02371"/>
    </source>
</evidence>
<comment type="caution">
    <text evidence="2">The sequence shown here is derived from an EMBL/GenBank/DDBJ whole genome shotgun (WGS) entry which is preliminary data.</text>
</comment>
<sequence>MAKVGDIKRFERPNQLLAFAGLDTSVHQSGDLQEPKTDFLSVVLPTLEEPFGKLLLSLHLKILPFPCIIKN</sequence>
<organism evidence="2 3">
    <name type="scientific">Enterococcus faecalis RP2S-4</name>
    <dbReference type="NCBI Taxonomy" id="1244145"/>
    <lineage>
        <taxon>Bacteria</taxon>
        <taxon>Bacillati</taxon>
        <taxon>Bacillota</taxon>
        <taxon>Bacilli</taxon>
        <taxon>Lactobacillales</taxon>
        <taxon>Enterococcaceae</taxon>
        <taxon>Enterococcus</taxon>
    </lineage>
</organism>
<reference evidence="2 3" key="1">
    <citation type="submission" date="2013-06" db="EMBL/GenBank/DDBJ databases">
        <authorList>
            <person name="Weinstock G."/>
            <person name="Sodergren E."/>
            <person name="Lobos E.A."/>
            <person name="Fulton L."/>
            <person name="Fulton R."/>
            <person name="Courtney L."/>
            <person name="Fronick C."/>
            <person name="O'Laughlin M."/>
            <person name="Godfrey J."/>
            <person name="Wilson R.M."/>
            <person name="Miner T."/>
            <person name="Farmer C."/>
            <person name="Delehaunty K."/>
            <person name="Cordes M."/>
            <person name="Minx P."/>
            <person name="Tomlinson C."/>
            <person name="Chen J."/>
            <person name="Wollam A."/>
            <person name="Pepin K.H."/>
            <person name="Bhonagiri V."/>
            <person name="Zhang X."/>
            <person name="Warren W."/>
            <person name="Mitreva M."/>
            <person name="Mardis E.R."/>
            <person name="Wilson R.K."/>
        </authorList>
    </citation>
    <scope>NUCLEOTIDE SEQUENCE [LARGE SCALE GENOMIC DNA]</scope>
    <source>
        <strain evidence="2 3">RP2S-4</strain>
    </source>
</reference>
<accession>A0ABC9TPI2</accession>
<dbReference type="InterPro" id="IPR003346">
    <property type="entry name" value="Transposase_20"/>
</dbReference>
<evidence type="ECO:0000313" key="2">
    <source>
        <dbReference type="EMBL" id="EPI11643.1"/>
    </source>
</evidence>
<name>A0ABC9TPI2_ENTFL</name>
<dbReference type="Proteomes" id="UP000015750">
    <property type="component" value="Unassembled WGS sequence"/>
</dbReference>
<dbReference type="EMBL" id="ATIR01000009">
    <property type="protein sequence ID" value="EPI11643.1"/>
    <property type="molecule type" value="Genomic_DNA"/>
</dbReference>
<gene>
    <name evidence="2" type="ORF">D358_00242</name>
</gene>
<feature type="domain" description="Transposase IS116/IS110/IS902 C-terminal" evidence="1">
    <location>
        <begin position="1"/>
        <end position="34"/>
    </location>
</feature>
<dbReference type="AlphaFoldDB" id="A0ABC9TPI2"/>
<evidence type="ECO:0000313" key="3">
    <source>
        <dbReference type="Proteomes" id="UP000015750"/>
    </source>
</evidence>